<evidence type="ECO:0000256" key="1">
    <source>
        <dbReference type="ARBA" id="ARBA00007664"/>
    </source>
</evidence>
<feature type="domain" description="Peptidase S1" evidence="4">
    <location>
        <begin position="10"/>
        <end position="240"/>
    </location>
</feature>
<comment type="caution">
    <text evidence="5">The sequence shown here is derived from an EMBL/GenBank/DDBJ whole genome shotgun (WGS) entry which is preliminary data.</text>
</comment>
<evidence type="ECO:0000313" key="5">
    <source>
        <dbReference type="EMBL" id="MDF3298749.1"/>
    </source>
</evidence>
<dbReference type="RefSeq" id="WP_276108288.1">
    <property type="nucleotide sequence ID" value="NZ_JARJBB010000003.1"/>
</dbReference>
<dbReference type="PANTHER" id="PTHR24276:SF96">
    <property type="entry name" value="PEPTIDASE S1 DOMAIN-CONTAINING PROTEIN"/>
    <property type="match status" value="1"/>
</dbReference>
<accession>A0ABT6A282</accession>
<feature type="signal peptide" evidence="3">
    <location>
        <begin position="1"/>
        <end position="31"/>
    </location>
</feature>
<protein>
    <submittedName>
        <fullName evidence="5">S1 family peptidase</fullName>
    </submittedName>
</protein>
<evidence type="ECO:0000256" key="2">
    <source>
        <dbReference type="ARBA" id="ARBA00023157"/>
    </source>
</evidence>
<dbReference type="SUPFAM" id="SSF69318">
    <property type="entry name" value="Integrin alpha N-terminal domain"/>
    <property type="match status" value="1"/>
</dbReference>
<dbReference type="SUPFAM" id="SSF50494">
    <property type="entry name" value="Trypsin-like serine proteases"/>
    <property type="match status" value="1"/>
</dbReference>
<gene>
    <name evidence="5" type="ORF">P3H78_08910</name>
</gene>
<dbReference type="InterPro" id="IPR050430">
    <property type="entry name" value="Peptidase_S1"/>
</dbReference>
<evidence type="ECO:0000259" key="4">
    <source>
        <dbReference type="PROSITE" id="PS50240"/>
    </source>
</evidence>
<dbReference type="InterPro" id="IPR043504">
    <property type="entry name" value="Peptidase_S1_PA_chymotrypsin"/>
</dbReference>
<proteinExistence type="inferred from homology"/>
<keyword evidence="3" id="KW-0732">Signal</keyword>
<dbReference type="Pfam" id="PF00089">
    <property type="entry name" value="Trypsin"/>
    <property type="match status" value="1"/>
</dbReference>
<dbReference type="Gene3D" id="2.40.10.10">
    <property type="entry name" value="Trypsin-like serine proteases"/>
    <property type="match status" value="1"/>
</dbReference>
<sequence length="518" mass="53722">MSGFRPRVAWTGGLIAATSLAVSLIATPASAVSGPTASATVSAATARLDVGGQRGCSATLVAAQWLLTAASCFADASGGTLASGAPKLKTTATIGGSAQQVVNLVPRTDRDVVMAQLAKPASGITPIPVTGAAPAAGDEVQAAGYGRTHEEWVPDQVHVAAFTVQDTAATTLDLAAKSDGAATCKGDTGGPVLSTTGAVVGVSSLSWQGGCLGTDPAETRTGAVAARVDDLSSWVQQVAYAPVFAAAPWKHAVQITAGYYAGDSAGGTRHMDLIVVWDDGKVTLYQGGYGNDPARPFAAEHQLQPEKSIWTHAVNVTSTNTGGGTDGVVVRWSDGEMTLYTTVDAKGFHGEKQLAPPHTAEWQNDAQQLTAGRFTANGLRDDLLVTWKDGHVSVFSDLAVNGLKKQTQTVAKNNTWPYAEKLASGSFTGKTTDDVLVRWIDGETTIYPGMTGKALPGEIRIRPEKSYWTNAAAVTVGAFSTNTTANDILVRWNDGHVSYFTGVDAKGLHDEIQLAPAN</sequence>
<dbReference type="InterPro" id="IPR028994">
    <property type="entry name" value="Integrin_alpha_N"/>
</dbReference>
<dbReference type="InterPro" id="IPR001254">
    <property type="entry name" value="Trypsin_dom"/>
</dbReference>
<dbReference type="InterPro" id="IPR001314">
    <property type="entry name" value="Peptidase_S1A"/>
</dbReference>
<dbReference type="InterPro" id="IPR009003">
    <property type="entry name" value="Peptidase_S1_PA"/>
</dbReference>
<keyword evidence="6" id="KW-1185">Reference proteome</keyword>
<evidence type="ECO:0000256" key="3">
    <source>
        <dbReference type="SAM" id="SignalP"/>
    </source>
</evidence>
<feature type="chain" id="PRO_5046587006" evidence="3">
    <location>
        <begin position="32"/>
        <end position="518"/>
    </location>
</feature>
<name>A0ABT6A282_9ACTN</name>
<dbReference type="PRINTS" id="PR00722">
    <property type="entry name" value="CHYMOTRYPSIN"/>
</dbReference>
<dbReference type="SMART" id="SM00020">
    <property type="entry name" value="Tryp_SPc"/>
    <property type="match status" value="1"/>
</dbReference>
<evidence type="ECO:0000313" key="6">
    <source>
        <dbReference type="Proteomes" id="UP001221150"/>
    </source>
</evidence>
<keyword evidence="2" id="KW-1015">Disulfide bond</keyword>
<dbReference type="EMBL" id="JARJBB010000003">
    <property type="protein sequence ID" value="MDF3298749.1"/>
    <property type="molecule type" value="Genomic_DNA"/>
</dbReference>
<dbReference type="PANTHER" id="PTHR24276">
    <property type="entry name" value="POLYSERASE-RELATED"/>
    <property type="match status" value="1"/>
</dbReference>
<dbReference type="PROSITE" id="PS50240">
    <property type="entry name" value="TRYPSIN_DOM"/>
    <property type="match status" value="1"/>
</dbReference>
<comment type="similarity">
    <text evidence="1">Belongs to the peptidase S1 family.</text>
</comment>
<reference evidence="5 6" key="1">
    <citation type="submission" date="2023-03" db="EMBL/GenBank/DDBJ databases">
        <title>Draft genome sequence of Streptomyces sp. K1PA1 isolated from peat swamp forest in Thailand.</title>
        <authorList>
            <person name="Klaysubun C."/>
            <person name="Duangmal K."/>
        </authorList>
    </citation>
    <scope>NUCLEOTIDE SEQUENCE [LARGE SCALE GENOMIC DNA]</scope>
    <source>
        <strain evidence="5 6">K1PA1</strain>
    </source>
</reference>
<organism evidence="5 6">
    <name type="scientific">Streptomyces tropicalis</name>
    <dbReference type="NCBI Taxonomy" id="3034234"/>
    <lineage>
        <taxon>Bacteria</taxon>
        <taxon>Bacillati</taxon>
        <taxon>Actinomycetota</taxon>
        <taxon>Actinomycetes</taxon>
        <taxon>Kitasatosporales</taxon>
        <taxon>Streptomycetaceae</taxon>
        <taxon>Streptomyces</taxon>
    </lineage>
</organism>
<dbReference type="Proteomes" id="UP001221150">
    <property type="component" value="Unassembled WGS sequence"/>
</dbReference>